<dbReference type="Proteomes" id="UP000548867">
    <property type="component" value="Unassembled WGS sequence"/>
</dbReference>
<keyword evidence="2" id="KW-1133">Transmembrane helix</keyword>
<protein>
    <submittedName>
        <fullName evidence="3">Uncharacterized protein</fullName>
    </submittedName>
</protein>
<feature type="transmembrane region" description="Helical" evidence="2">
    <location>
        <begin position="105"/>
        <end position="126"/>
    </location>
</feature>
<keyword evidence="4" id="KW-1185">Reference proteome</keyword>
<feature type="transmembrane region" description="Helical" evidence="2">
    <location>
        <begin position="191"/>
        <end position="208"/>
    </location>
</feature>
<evidence type="ECO:0000256" key="1">
    <source>
        <dbReference type="SAM" id="MobiDB-lite"/>
    </source>
</evidence>
<dbReference type="RefSeq" id="WP_246404213.1">
    <property type="nucleotide sequence ID" value="NZ_JACIDX010000002.1"/>
</dbReference>
<evidence type="ECO:0000313" key="3">
    <source>
        <dbReference type="EMBL" id="MBB3953907.1"/>
    </source>
</evidence>
<sequence>MNGTALAPHDDFAGSVQEKPSALRYIDWIWHVRGEVALPPRQSSEEAFDRLAPLFRQTGTSYNRYQNTLTFRKKDAAAQDKMSVFDSGVLQVENSVLRYDLISKALLYCFLAPLLFLAFAQATIAINDWKKPAAHAAGAAAKAKHKPADKKVVPPMNPIDKALGAHALDKSDGEDGDEDGPKSKKPTPTPAYVFAGIFAALYLVGRVLEDRLVKSLFRNSIVGA</sequence>
<comment type="caution">
    <text evidence="3">The sequence shown here is derived from an EMBL/GenBank/DDBJ whole genome shotgun (WGS) entry which is preliminary data.</text>
</comment>
<keyword evidence="2" id="KW-0812">Transmembrane</keyword>
<proteinExistence type="predicted"/>
<organism evidence="3 4">
    <name type="scientific">Novosphingobium sediminicola</name>
    <dbReference type="NCBI Taxonomy" id="563162"/>
    <lineage>
        <taxon>Bacteria</taxon>
        <taxon>Pseudomonadati</taxon>
        <taxon>Pseudomonadota</taxon>
        <taxon>Alphaproteobacteria</taxon>
        <taxon>Sphingomonadales</taxon>
        <taxon>Sphingomonadaceae</taxon>
        <taxon>Novosphingobium</taxon>
    </lineage>
</organism>
<feature type="region of interest" description="Disordered" evidence="1">
    <location>
        <begin position="167"/>
        <end position="187"/>
    </location>
</feature>
<evidence type="ECO:0000313" key="4">
    <source>
        <dbReference type="Proteomes" id="UP000548867"/>
    </source>
</evidence>
<reference evidence="3 4" key="1">
    <citation type="submission" date="2020-08" db="EMBL/GenBank/DDBJ databases">
        <title>Genomic Encyclopedia of Type Strains, Phase IV (KMG-IV): sequencing the most valuable type-strain genomes for metagenomic binning, comparative biology and taxonomic classification.</title>
        <authorList>
            <person name="Goeker M."/>
        </authorList>
    </citation>
    <scope>NUCLEOTIDE SEQUENCE [LARGE SCALE GENOMIC DNA]</scope>
    <source>
        <strain evidence="3 4">DSM 27057</strain>
    </source>
</reference>
<gene>
    <name evidence="3" type="ORF">GGR38_000834</name>
</gene>
<evidence type="ECO:0000256" key="2">
    <source>
        <dbReference type="SAM" id="Phobius"/>
    </source>
</evidence>
<accession>A0A7W6G6F3</accession>
<dbReference type="EMBL" id="JACIDX010000002">
    <property type="protein sequence ID" value="MBB3953907.1"/>
    <property type="molecule type" value="Genomic_DNA"/>
</dbReference>
<dbReference type="AlphaFoldDB" id="A0A7W6G6F3"/>
<keyword evidence="2" id="KW-0472">Membrane</keyword>
<name>A0A7W6G6F3_9SPHN</name>